<dbReference type="GeneID" id="17352041"/>
<dbReference type="RefSeq" id="XP_005844657.1">
    <property type="nucleotide sequence ID" value="XM_005844595.1"/>
</dbReference>
<sequence>MRSLGSSHLLTFSDQQLEVEYTKRVDAAQVLIDCACSALGVVMAASLLSLPFQLAALDIIEMFWMSLPLVVCVTCRPDYAAHRGLWLWAWLLPAWWFMCQAAAAYSPHMQPAAAPLAPSPQPAEAGAFLHALSALAHRCRPAGQLVMRTSMLPLLWGNLGSRQNLRTRTCTGKLTRAAEQTVCEKSFKGTACTLKTTATRTTCEGTLNTTLTDTKAKLDAATSDKNKLATQVDQLVNTPCNQKFVGTTQTNASLRTDCEIALKLTKQADKLKLTPTAVRTATRTLAETELLSTLAAMQNQSCIQKNFNAATTTKCETEIRTTDWADKDGVETLVTVAEQGLAEEALRLTAENSDITERLTNVTTQSCNTKNLTATSRTLFTNCEIALRTKSLATKRTLLTANAFHAEVTKAERELIKLSENCTQTAKDLDACEAALDDCGDAQTALNTTLNTCTAQRDFFNATLATNRTALAACTANLATNRTALTACTANLNTNKTALAACLNSTDLIEDSLLKCQETNATYFDAWQTCDGSLSVCEANFTAASEGLDACLLSNATYFQKWLDCEDNVTTQANVINNFEEFPVRKLLKKKRRAE</sequence>
<keyword evidence="2" id="KW-1185">Reference proteome</keyword>
<dbReference type="InParanoid" id="E1ZN85"/>
<dbReference type="EMBL" id="GL433855">
    <property type="protein sequence ID" value="EFN52555.1"/>
    <property type="molecule type" value="Genomic_DNA"/>
</dbReference>
<proteinExistence type="predicted"/>
<evidence type="ECO:0000313" key="1">
    <source>
        <dbReference type="EMBL" id="EFN52555.1"/>
    </source>
</evidence>
<protein>
    <submittedName>
        <fullName evidence="1">Expressed protein</fullName>
    </submittedName>
</protein>
<organism evidence="2">
    <name type="scientific">Chlorella variabilis</name>
    <name type="common">Green alga</name>
    <dbReference type="NCBI Taxonomy" id="554065"/>
    <lineage>
        <taxon>Eukaryota</taxon>
        <taxon>Viridiplantae</taxon>
        <taxon>Chlorophyta</taxon>
        <taxon>core chlorophytes</taxon>
        <taxon>Trebouxiophyceae</taxon>
        <taxon>Chlorellales</taxon>
        <taxon>Chlorellaceae</taxon>
        <taxon>Chlorella clade</taxon>
        <taxon>Chlorella</taxon>
    </lineage>
</organism>
<reference evidence="1 2" key="1">
    <citation type="journal article" date="2010" name="Plant Cell">
        <title>The Chlorella variabilis NC64A genome reveals adaptation to photosymbiosis, coevolution with viruses, and cryptic sex.</title>
        <authorList>
            <person name="Blanc G."/>
            <person name="Duncan G."/>
            <person name="Agarkova I."/>
            <person name="Borodovsky M."/>
            <person name="Gurnon J."/>
            <person name="Kuo A."/>
            <person name="Lindquist E."/>
            <person name="Lucas S."/>
            <person name="Pangilinan J."/>
            <person name="Polle J."/>
            <person name="Salamov A."/>
            <person name="Terry A."/>
            <person name="Yamada T."/>
            <person name="Dunigan D.D."/>
            <person name="Grigoriev I.V."/>
            <person name="Claverie J.M."/>
            <person name="Van Etten J.L."/>
        </authorList>
    </citation>
    <scope>NUCLEOTIDE SEQUENCE [LARGE SCALE GENOMIC DNA]</scope>
    <source>
        <strain evidence="1 2">NC64A</strain>
    </source>
</reference>
<name>E1ZN85_CHLVA</name>
<evidence type="ECO:0000313" key="2">
    <source>
        <dbReference type="Proteomes" id="UP000008141"/>
    </source>
</evidence>
<dbReference type="Proteomes" id="UP000008141">
    <property type="component" value="Unassembled WGS sequence"/>
</dbReference>
<dbReference type="KEGG" id="cvr:CHLNCDRAFT_138534"/>
<gene>
    <name evidence="1" type="ORF">CHLNCDRAFT_138534</name>
</gene>
<accession>E1ZN85</accession>
<dbReference type="AlphaFoldDB" id="E1ZN85"/>